<evidence type="ECO:0000313" key="4">
    <source>
        <dbReference type="EMBL" id="ENN79234.1"/>
    </source>
</evidence>
<organism evidence="3">
    <name type="scientific">Dendroctonus ponderosae</name>
    <name type="common">Mountain pine beetle</name>
    <dbReference type="NCBI Taxonomy" id="77166"/>
    <lineage>
        <taxon>Eukaryota</taxon>
        <taxon>Metazoa</taxon>
        <taxon>Ecdysozoa</taxon>
        <taxon>Arthropoda</taxon>
        <taxon>Hexapoda</taxon>
        <taxon>Insecta</taxon>
        <taxon>Pterygota</taxon>
        <taxon>Neoptera</taxon>
        <taxon>Endopterygota</taxon>
        <taxon>Coleoptera</taxon>
        <taxon>Polyphaga</taxon>
        <taxon>Cucujiformia</taxon>
        <taxon>Curculionidae</taxon>
        <taxon>Scolytinae</taxon>
        <taxon>Dendroctonus</taxon>
    </lineage>
</organism>
<dbReference type="AlphaFoldDB" id="J3JUA2"/>
<sequence>MSFKCLVVLCLAGLVHGAPQEFWKGTALDSTVEKLRDSCAENNSFACIQFKAFAFLDNVLHGSYFEHLSENVAISRNGYDNEVGTKRSEDSLEEAVATFIKSNDVTFKVPVIGDVTVDSRKLDDDEINFKLNFGSEVEERGKKHKLKKVFIPILTFILLKAITVVPFIIGVLAFKAWNGLQLSLMSFVIASGLAIFQLCQKLASDSHAPVILDHPPAQYKRSLDDSQQLAYSAYVQ</sequence>
<dbReference type="GO" id="GO:0016020">
    <property type="term" value="C:membrane"/>
    <property type="evidence" value="ECO:0007669"/>
    <property type="project" value="TreeGrafter"/>
</dbReference>
<evidence type="ECO:0000313" key="7">
    <source>
        <dbReference type="Proteomes" id="UP000019118"/>
    </source>
</evidence>
<reference evidence="3" key="1">
    <citation type="journal article" date="2012" name="Insect Biochem. Mol. Biol.">
        <title>Transcriptome and full-length cDNA resources for the mountain pine beetle, Dendroctonus ponderosae Hopkins, a major insect pest of pine forests.</title>
        <authorList>
            <person name="Keeling C.I."/>
            <person name="Henderson H."/>
            <person name="Li M."/>
            <person name="Yuen M."/>
            <person name="Clark E.L."/>
            <person name="Fraser J.D."/>
            <person name="Huber D.P."/>
            <person name="Liao N.Y."/>
            <person name="Roderick Docking T."/>
            <person name="Birol I."/>
            <person name="Chan S.K."/>
            <person name="Taylor G.A."/>
            <person name="Palmquist D."/>
            <person name="Jones S.J."/>
            <person name="Bohlmann J."/>
        </authorList>
    </citation>
    <scope>NUCLEOTIDE SEQUENCE</scope>
    <source>
        <tissue evidence="3">Pupae</tissue>
    </source>
</reference>
<dbReference type="Pfam" id="PF07898">
    <property type="entry name" value="DUF1676"/>
    <property type="match status" value="1"/>
</dbReference>
<dbReference type="InterPro" id="IPR012464">
    <property type="entry name" value="DUF1676"/>
</dbReference>
<dbReference type="Proteomes" id="UP000030742">
    <property type="component" value="Unassembled WGS sequence"/>
</dbReference>
<dbReference type="PANTHER" id="PTHR21879:SF6">
    <property type="entry name" value="OSIRIS 19, ISOFORM A"/>
    <property type="match status" value="1"/>
</dbReference>
<dbReference type="STRING" id="77166.J3JUA2"/>
<evidence type="ECO:0000256" key="2">
    <source>
        <dbReference type="SAM" id="SignalP"/>
    </source>
</evidence>
<keyword evidence="1" id="KW-1133">Transmembrane helix</keyword>
<proteinExistence type="evidence at transcript level"/>
<dbReference type="EMBL" id="BT126815">
    <property type="protein sequence ID" value="AEE61777.1"/>
    <property type="molecule type" value="mRNA"/>
</dbReference>
<feature type="transmembrane region" description="Helical" evidence="1">
    <location>
        <begin position="149"/>
        <end position="173"/>
    </location>
</feature>
<evidence type="ECO:0000313" key="8">
    <source>
        <dbReference type="Proteomes" id="UP000030742"/>
    </source>
</evidence>
<evidence type="ECO:0000313" key="6">
    <source>
        <dbReference type="EnsemblMetazoa" id="XP_019756506.1"/>
    </source>
</evidence>
<dbReference type="EMBL" id="KB740735">
    <property type="protein sequence ID" value="ENN79234.1"/>
    <property type="molecule type" value="Genomic_DNA"/>
</dbReference>
<dbReference type="EnsemblMetazoa" id="XM_019900947.1">
    <property type="protein sequence ID" value="XP_019756506.1"/>
    <property type="gene ID" value="LOC109535122"/>
</dbReference>
<accession>J3JUA2</accession>
<evidence type="ECO:0008006" key="9">
    <source>
        <dbReference type="Google" id="ProtNLM"/>
    </source>
</evidence>
<protein>
    <recommendedName>
        <fullName evidence="9">Osiris 19</fullName>
    </recommendedName>
</protein>
<evidence type="ECO:0000313" key="5">
    <source>
        <dbReference type="EMBL" id="ERL86325.1"/>
    </source>
</evidence>
<name>J3JUA2_DENPD</name>
<evidence type="ECO:0000313" key="3">
    <source>
        <dbReference type="EMBL" id="AEE61777.1"/>
    </source>
</evidence>
<dbReference type="EMBL" id="KB631809">
    <property type="protein sequence ID" value="ERL86325.1"/>
    <property type="molecule type" value="Genomic_DNA"/>
</dbReference>
<dbReference type="OMA" id="AHGPWEY"/>
<feature type="transmembrane region" description="Helical" evidence="1">
    <location>
        <begin position="180"/>
        <end position="198"/>
    </location>
</feature>
<keyword evidence="1" id="KW-0472">Membrane</keyword>
<keyword evidence="2" id="KW-0732">Signal</keyword>
<keyword evidence="7" id="KW-1185">Reference proteome</keyword>
<dbReference type="PANTHER" id="PTHR21879">
    <property type="entry name" value="FI03362P-RELATED-RELATED"/>
    <property type="match status" value="1"/>
</dbReference>
<keyword evidence="1" id="KW-0812">Transmembrane</keyword>
<feature type="chain" id="PRO_5010968687" description="Osiris 19" evidence="2">
    <location>
        <begin position="18"/>
        <end position="236"/>
    </location>
</feature>
<dbReference type="HOGENOM" id="CLU_096932_0_0_1"/>
<evidence type="ECO:0000256" key="1">
    <source>
        <dbReference type="SAM" id="Phobius"/>
    </source>
</evidence>
<reference evidence="7 8" key="2">
    <citation type="journal article" date="2013" name="Genome Biol.">
        <title>Draft genome of the mountain pine beetle, Dendroctonus ponderosae Hopkins, a major forest pest.</title>
        <authorList>
            <person name="Keeling C.I."/>
            <person name="Yuen M.M."/>
            <person name="Liao N.Y."/>
            <person name="Docking T.R."/>
            <person name="Chan S.K."/>
            <person name="Taylor G.A."/>
            <person name="Palmquist D.L."/>
            <person name="Jackman S.D."/>
            <person name="Nguyen A."/>
            <person name="Li M."/>
            <person name="Henderson H."/>
            <person name="Janes J.K."/>
            <person name="Zhao Y."/>
            <person name="Pandoh P."/>
            <person name="Moore R."/>
            <person name="Sperling F.A."/>
            <person name="Huber D.P."/>
            <person name="Birol I."/>
            <person name="Jones S.J."/>
            <person name="Bohlmann J."/>
        </authorList>
    </citation>
    <scope>NUCLEOTIDE SEQUENCE</scope>
</reference>
<reference evidence="6" key="3">
    <citation type="submission" date="2024-08" db="UniProtKB">
        <authorList>
            <consortium name="EnsemblMetazoa"/>
        </authorList>
    </citation>
    <scope>IDENTIFICATION</scope>
</reference>
<feature type="signal peptide" evidence="2">
    <location>
        <begin position="1"/>
        <end position="17"/>
    </location>
</feature>
<dbReference type="Proteomes" id="UP000019118">
    <property type="component" value="Unassembled WGS sequence"/>
</dbReference>
<dbReference type="KEGG" id="dpa:109535122"/>
<dbReference type="OrthoDB" id="6622845at2759"/>
<gene>
    <name evidence="6" type="primary">109535122</name>
    <name evidence="5" type="ORF">D910_03733</name>
    <name evidence="4" type="ORF">YQE_04418</name>
</gene>